<feature type="region of interest" description="Disordered" evidence="1">
    <location>
        <begin position="102"/>
        <end position="143"/>
    </location>
</feature>
<feature type="compositionally biased region" description="Polar residues" evidence="1">
    <location>
        <begin position="104"/>
        <end position="114"/>
    </location>
</feature>
<gene>
    <name evidence="2" type="ORF">HDK90DRAFT_172288</name>
</gene>
<evidence type="ECO:0000256" key="1">
    <source>
        <dbReference type="SAM" id="MobiDB-lite"/>
    </source>
</evidence>
<evidence type="ECO:0000313" key="3">
    <source>
        <dbReference type="Proteomes" id="UP001492380"/>
    </source>
</evidence>
<feature type="compositionally biased region" description="Basic residues" evidence="1">
    <location>
        <begin position="214"/>
        <end position="228"/>
    </location>
</feature>
<reference evidence="2 3" key="1">
    <citation type="submission" date="2024-04" db="EMBL/GenBank/DDBJ databases">
        <title>Phyllosticta paracitricarpa is synonymous to the EU quarantine fungus P. citricarpa based on phylogenomic analyses.</title>
        <authorList>
            <consortium name="Lawrence Berkeley National Laboratory"/>
            <person name="Van Ingen-Buijs V.A."/>
            <person name="Van Westerhoven A.C."/>
            <person name="Haridas S."/>
            <person name="Skiadas P."/>
            <person name="Martin F."/>
            <person name="Groenewald J.Z."/>
            <person name="Crous P.W."/>
            <person name="Seidl M.F."/>
        </authorList>
    </citation>
    <scope>NUCLEOTIDE SEQUENCE [LARGE SCALE GENOMIC DNA]</scope>
    <source>
        <strain evidence="2 3">CBS 123374</strain>
    </source>
</reference>
<dbReference type="EMBL" id="JBBWRZ010000003">
    <property type="protein sequence ID" value="KAK8240079.1"/>
    <property type="molecule type" value="Genomic_DNA"/>
</dbReference>
<accession>A0ABR1YV78</accession>
<name>A0ABR1YV78_9PEZI</name>
<dbReference type="Proteomes" id="UP001492380">
    <property type="component" value="Unassembled WGS sequence"/>
</dbReference>
<feature type="region of interest" description="Disordered" evidence="1">
    <location>
        <begin position="199"/>
        <end position="228"/>
    </location>
</feature>
<keyword evidence="3" id="KW-1185">Reference proteome</keyword>
<feature type="region of interest" description="Disordered" evidence="1">
    <location>
        <begin position="155"/>
        <end position="181"/>
    </location>
</feature>
<sequence length="228" mass="25523">MVCLSPPPVKHEAVFRGEGHTCLWEEACWLAGREVDSRVDGETLLRHGVEIGSKLLDAFWTCKTLSPLLDLAVSPPAKRIHNGTFDRTLQIISPPLFHPPVQDINCTAKDSTNTPRRRQASKLHNLASSQPAAGQRGGRRKTGSIDCEVCKRAPHPHLMHTHPPTPPTHRSSSTPPHRNPQQRLDEMLHTYVCSARLSGTCRASSPPPPAVPLSRRRRCRRRRRRGER</sequence>
<organism evidence="2 3">
    <name type="scientific">Phyllosticta capitalensis</name>
    <dbReference type="NCBI Taxonomy" id="121624"/>
    <lineage>
        <taxon>Eukaryota</taxon>
        <taxon>Fungi</taxon>
        <taxon>Dikarya</taxon>
        <taxon>Ascomycota</taxon>
        <taxon>Pezizomycotina</taxon>
        <taxon>Dothideomycetes</taxon>
        <taxon>Dothideomycetes incertae sedis</taxon>
        <taxon>Botryosphaeriales</taxon>
        <taxon>Phyllostictaceae</taxon>
        <taxon>Phyllosticta</taxon>
    </lineage>
</organism>
<comment type="caution">
    <text evidence="2">The sequence shown here is derived from an EMBL/GenBank/DDBJ whole genome shotgun (WGS) entry which is preliminary data.</text>
</comment>
<proteinExistence type="predicted"/>
<evidence type="ECO:0000313" key="2">
    <source>
        <dbReference type="EMBL" id="KAK8240079.1"/>
    </source>
</evidence>
<protein>
    <submittedName>
        <fullName evidence="2">Uncharacterized protein</fullName>
    </submittedName>
</protein>